<keyword evidence="4" id="KW-1185">Reference proteome</keyword>
<dbReference type="CDD" id="cd04179">
    <property type="entry name" value="DPM_DPG-synthase_like"/>
    <property type="match status" value="1"/>
</dbReference>
<comment type="caution">
    <text evidence="3">The sequence shown here is derived from an EMBL/GenBank/DDBJ whole genome shotgun (WGS) entry which is preliminary data.</text>
</comment>
<dbReference type="InterPro" id="IPR001173">
    <property type="entry name" value="Glyco_trans_2-like"/>
</dbReference>
<evidence type="ECO:0000259" key="2">
    <source>
        <dbReference type="Pfam" id="PF00535"/>
    </source>
</evidence>
<dbReference type="Proteomes" id="UP000711736">
    <property type="component" value="Unassembled WGS sequence"/>
</dbReference>
<accession>A0ABS5UXI3</accession>
<dbReference type="Gene3D" id="3.90.550.10">
    <property type="entry name" value="Spore Coat Polysaccharide Biosynthesis Protein SpsA, Chain A"/>
    <property type="match status" value="1"/>
</dbReference>
<gene>
    <name evidence="3" type="ORF">JS530_09775</name>
</gene>
<sequence length="241" mass="27908">MSDILYIVMPAYNESANIMATLAEWYPIVERLGNHCRLVTVNDGSRDNTLELMQKFAEQHPQFVPLDKANSGHGGTVLYAYRYALQSGADWIFQTDTDGQTRPNEFWQFWEQRHEYDMSIGNRTEREDGFSRIVVTRILRLVIQLRFGVYIPDANTPFRLMSAQSLRENIMLVPDDFNLTNVLLSVIYMKKHQRVCFIPITFRPRQGGNNSINLKNIFAIGKRALKDFKILIIKIDQNISA</sequence>
<dbReference type="EMBL" id="JAFEJU010000009">
    <property type="protein sequence ID" value="MBT1175780.1"/>
    <property type="molecule type" value="Genomic_DNA"/>
</dbReference>
<dbReference type="SUPFAM" id="SSF53448">
    <property type="entry name" value="Nucleotide-diphospho-sugar transferases"/>
    <property type="match status" value="1"/>
</dbReference>
<protein>
    <submittedName>
        <fullName evidence="3">Glycosyltransferase family 2 protein</fullName>
    </submittedName>
</protein>
<reference evidence="3 4" key="1">
    <citation type="journal article" date="2021" name="Environ. Microbiol.">
        <title>Genetic insights into the dark matter of the mammalian gut microbiota through targeted genome reconstruction.</title>
        <authorList>
            <person name="Lugli G.A."/>
            <person name="Alessandri G."/>
            <person name="Milani C."/>
            <person name="Viappiani A."/>
            <person name="Fontana F."/>
            <person name="Tarracchini C."/>
            <person name="Mancabelli L."/>
            <person name="Argentini C."/>
            <person name="Ruiz L."/>
            <person name="Margolles A."/>
            <person name="van Sinderen D."/>
            <person name="Turroni F."/>
            <person name="Ventura M."/>
        </authorList>
    </citation>
    <scope>NUCLEOTIDE SEQUENCE [LARGE SCALE GENOMIC DNA]</scope>
    <source>
        <strain evidence="3 4">LC6</strain>
    </source>
</reference>
<dbReference type="PANTHER" id="PTHR48090">
    <property type="entry name" value="UNDECAPRENYL-PHOSPHATE 4-DEOXY-4-FORMAMIDO-L-ARABINOSE TRANSFERASE-RELATED"/>
    <property type="match status" value="1"/>
</dbReference>
<evidence type="ECO:0000256" key="1">
    <source>
        <dbReference type="ARBA" id="ARBA00006739"/>
    </source>
</evidence>
<proteinExistence type="inferred from homology"/>
<name>A0ABS5UXI3_9BIFI</name>
<evidence type="ECO:0000313" key="4">
    <source>
        <dbReference type="Proteomes" id="UP000711736"/>
    </source>
</evidence>
<dbReference type="InterPro" id="IPR050256">
    <property type="entry name" value="Glycosyltransferase_2"/>
</dbReference>
<dbReference type="RefSeq" id="WP_214376975.1">
    <property type="nucleotide sequence ID" value="NZ_JAFEJU010000009.1"/>
</dbReference>
<comment type="similarity">
    <text evidence="1">Belongs to the glycosyltransferase 2 family.</text>
</comment>
<organism evidence="3 4">
    <name type="scientific">Bifidobacterium colobi</name>
    <dbReference type="NCBI Taxonomy" id="2809026"/>
    <lineage>
        <taxon>Bacteria</taxon>
        <taxon>Bacillati</taxon>
        <taxon>Actinomycetota</taxon>
        <taxon>Actinomycetes</taxon>
        <taxon>Bifidobacteriales</taxon>
        <taxon>Bifidobacteriaceae</taxon>
        <taxon>Bifidobacterium</taxon>
    </lineage>
</organism>
<evidence type="ECO:0000313" key="3">
    <source>
        <dbReference type="EMBL" id="MBT1175780.1"/>
    </source>
</evidence>
<dbReference type="InterPro" id="IPR029044">
    <property type="entry name" value="Nucleotide-diphossugar_trans"/>
</dbReference>
<dbReference type="Pfam" id="PF00535">
    <property type="entry name" value="Glycos_transf_2"/>
    <property type="match status" value="1"/>
</dbReference>
<dbReference type="PANTHER" id="PTHR48090:SF7">
    <property type="entry name" value="RFBJ PROTEIN"/>
    <property type="match status" value="1"/>
</dbReference>
<feature type="domain" description="Glycosyltransferase 2-like" evidence="2">
    <location>
        <begin position="7"/>
        <end position="161"/>
    </location>
</feature>